<dbReference type="Proteomes" id="UP000234190">
    <property type="component" value="Unassembled WGS sequence"/>
</dbReference>
<sequence length="371" mass="40378">MAASAASWAGDDAARIRGIVETAIRPVMAEHDVPGMAVALTIDGQAFYFNYGLASKQGNVPVTERTLFELGSISKTFTGLLAAYAQVSGKLSLADHPGKFMPRLKGSAIDRAKLLHLGTYTAGGLPLQFPDDIMDEAQTTSYFQAWAPDAEPGKFRRYSNPSIGLLGHIAALALDGDFAEAIETRLFPELGLNSSYVRVPQEAMADYAWGYDQANNPIRVNRGPLDAQAYGVKSSTADMIRYVQANIDPSPLKAPWRRAIKDTHQGYFTVGDMVQGLGWEHYRHPITLDRLLEGNSRGMALEPRIATPLVPPELSSGLTLFNKTGSTNGFGAYVAFIPQKQIGIVMLANRNFPIPARIRAAYAIMEQLTPF</sequence>
<protein>
    <recommendedName>
        <fullName evidence="3 6">Beta-lactamase</fullName>
        <ecNumber evidence="3 6">3.5.2.6</ecNumber>
    </recommendedName>
</protein>
<evidence type="ECO:0000313" key="9">
    <source>
        <dbReference type="Proteomes" id="UP000234190"/>
    </source>
</evidence>
<evidence type="ECO:0000256" key="1">
    <source>
        <dbReference type="ARBA" id="ARBA00001526"/>
    </source>
</evidence>
<dbReference type="PANTHER" id="PTHR46825">
    <property type="entry name" value="D-ALANYL-D-ALANINE-CARBOXYPEPTIDASE/ENDOPEPTIDASE AMPH"/>
    <property type="match status" value="1"/>
</dbReference>
<dbReference type="GO" id="GO:0017001">
    <property type="term" value="P:antibiotic catabolic process"/>
    <property type="evidence" value="ECO:0007669"/>
    <property type="project" value="InterPro"/>
</dbReference>
<keyword evidence="5 6" id="KW-0046">Antibiotic resistance</keyword>
<dbReference type="EMBL" id="PDNW01000006">
    <property type="protein sequence ID" value="PLC50255.1"/>
    <property type="molecule type" value="Genomic_DNA"/>
</dbReference>
<dbReference type="EC" id="3.5.2.6" evidence="3 6"/>
<evidence type="ECO:0000313" key="8">
    <source>
        <dbReference type="EMBL" id="PLC50255.1"/>
    </source>
</evidence>
<name>A0A2N4U5F2_9BURK</name>
<accession>A0A2N4U5F2</accession>
<dbReference type="NCBIfam" id="NF033085">
    <property type="entry name" value="bla_class_C"/>
    <property type="match status" value="1"/>
</dbReference>
<evidence type="ECO:0000256" key="6">
    <source>
        <dbReference type="RuleBase" id="RU361140"/>
    </source>
</evidence>
<dbReference type="InterPro" id="IPR012338">
    <property type="entry name" value="Beta-lactam/transpept-like"/>
</dbReference>
<evidence type="ECO:0000256" key="3">
    <source>
        <dbReference type="ARBA" id="ARBA00012865"/>
    </source>
</evidence>
<dbReference type="OrthoDB" id="5377431at2"/>
<dbReference type="InterPro" id="IPR050491">
    <property type="entry name" value="AmpC-like"/>
</dbReference>
<evidence type="ECO:0000259" key="7">
    <source>
        <dbReference type="Pfam" id="PF00144"/>
    </source>
</evidence>
<comment type="catalytic activity">
    <reaction evidence="1 6">
        <text>a beta-lactam + H2O = a substituted beta-amino acid</text>
        <dbReference type="Rhea" id="RHEA:20401"/>
        <dbReference type="ChEBI" id="CHEBI:15377"/>
        <dbReference type="ChEBI" id="CHEBI:35627"/>
        <dbReference type="ChEBI" id="CHEBI:140347"/>
        <dbReference type="EC" id="3.5.2.6"/>
    </reaction>
</comment>
<dbReference type="Pfam" id="PF00144">
    <property type="entry name" value="Beta-lactamase"/>
    <property type="match status" value="1"/>
</dbReference>
<proteinExistence type="inferred from homology"/>
<dbReference type="AlphaFoldDB" id="A0A2N4U5F2"/>
<organism evidence="8 9">
    <name type="scientific">Pollutimonas subterranea</name>
    <dbReference type="NCBI Taxonomy" id="2045210"/>
    <lineage>
        <taxon>Bacteria</taxon>
        <taxon>Pseudomonadati</taxon>
        <taxon>Pseudomonadota</taxon>
        <taxon>Betaproteobacteria</taxon>
        <taxon>Burkholderiales</taxon>
        <taxon>Alcaligenaceae</taxon>
        <taxon>Pollutimonas</taxon>
    </lineage>
</organism>
<keyword evidence="9" id="KW-1185">Reference proteome</keyword>
<keyword evidence="4 6" id="KW-0378">Hydrolase</keyword>
<dbReference type="GO" id="GO:0046677">
    <property type="term" value="P:response to antibiotic"/>
    <property type="evidence" value="ECO:0007669"/>
    <property type="project" value="UniProtKB-UniRule"/>
</dbReference>
<dbReference type="GO" id="GO:0030288">
    <property type="term" value="C:outer membrane-bounded periplasmic space"/>
    <property type="evidence" value="ECO:0007669"/>
    <property type="project" value="InterPro"/>
</dbReference>
<dbReference type="Gene3D" id="3.40.710.10">
    <property type="entry name" value="DD-peptidase/beta-lactamase superfamily"/>
    <property type="match status" value="1"/>
</dbReference>
<evidence type="ECO:0000256" key="4">
    <source>
        <dbReference type="ARBA" id="ARBA00022801"/>
    </source>
</evidence>
<gene>
    <name evidence="8" type="ORF">CR159_08755</name>
</gene>
<comment type="caution">
    <text evidence="8">The sequence shown here is derived from an EMBL/GenBank/DDBJ whole genome shotgun (WGS) entry which is preliminary data.</text>
</comment>
<dbReference type="InterPro" id="IPR058136">
    <property type="entry name" value="AmpC"/>
</dbReference>
<dbReference type="SUPFAM" id="SSF56601">
    <property type="entry name" value="beta-lactamase/transpeptidase-like"/>
    <property type="match status" value="1"/>
</dbReference>
<feature type="domain" description="Beta-lactamase-related" evidence="7">
    <location>
        <begin position="21"/>
        <end position="367"/>
    </location>
</feature>
<dbReference type="InterPro" id="IPR001466">
    <property type="entry name" value="Beta-lactam-related"/>
</dbReference>
<dbReference type="PANTHER" id="PTHR46825:SF8">
    <property type="entry name" value="BETA-LACTAMASE-RELATED"/>
    <property type="match status" value="1"/>
</dbReference>
<comment type="similarity">
    <text evidence="2 6">Belongs to the class-C beta-lactamase family.</text>
</comment>
<reference evidence="8 9" key="1">
    <citation type="submission" date="2017-10" db="EMBL/GenBank/DDBJ databases">
        <title>Two draft genome sequences of Pusillimonas sp. strains isolated from a nitrate- and radionuclide-contaminated groundwater in Russia.</title>
        <authorList>
            <person name="Grouzdev D.S."/>
            <person name="Tourova T.P."/>
            <person name="Goeva M.A."/>
            <person name="Babich T.L."/>
            <person name="Sokolova D.S."/>
            <person name="Abdullin R."/>
            <person name="Poltaraus A.B."/>
            <person name="Toshchakov S.V."/>
            <person name="Nazina T.N."/>
        </authorList>
    </citation>
    <scope>NUCLEOTIDE SEQUENCE [LARGE SCALE GENOMIC DNA]</scope>
    <source>
        <strain evidence="8 9">JR1/69-3-13</strain>
    </source>
</reference>
<evidence type="ECO:0000256" key="2">
    <source>
        <dbReference type="ARBA" id="ARBA00007840"/>
    </source>
</evidence>
<evidence type="ECO:0000256" key="5">
    <source>
        <dbReference type="ARBA" id="ARBA00023251"/>
    </source>
</evidence>
<dbReference type="PROSITE" id="PS00336">
    <property type="entry name" value="BETA_LACTAMASE_C"/>
    <property type="match status" value="1"/>
</dbReference>
<dbReference type="GO" id="GO:0008800">
    <property type="term" value="F:beta-lactamase activity"/>
    <property type="evidence" value="ECO:0007669"/>
    <property type="project" value="UniProtKB-UniRule"/>
</dbReference>
<dbReference type="InterPro" id="IPR001586">
    <property type="entry name" value="Beta-lactam_class-C_AS"/>
</dbReference>